<dbReference type="Proteomes" id="UP001597011">
    <property type="component" value="Unassembled WGS sequence"/>
</dbReference>
<protein>
    <recommendedName>
        <fullName evidence="3">Lipoprotein</fullName>
    </recommendedName>
</protein>
<proteinExistence type="predicted"/>
<dbReference type="EMBL" id="JBHTIB010000002">
    <property type="protein sequence ID" value="MFD0834368.1"/>
    <property type="molecule type" value="Genomic_DNA"/>
</dbReference>
<gene>
    <name evidence="1" type="ORF">ACFQ0I_01225</name>
</gene>
<evidence type="ECO:0000313" key="1">
    <source>
        <dbReference type="EMBL" id="MFD0834368.1"/>
    </source>
</evidence>
<sequence>MNKFKILMVLMALGFVSCQNDDSSNLSSDDSFSSEAIAEEAESVLDNIALYSESTFGVYQSTGKTSLDSKTDGTSKRGRSGYFKDCVDITYEETDTTRKLTITFTGDCTDSDGNIITGTITKLRSKTDTSAERSITITNLSINGYLVNGSKSYTYTASNANGNPEMTGSVDISVVTDAGTISKVGTRTVEITAGADTDTCTDDEKTITGSSEFTDASGAVYSMVIDPALVKPAECKYIASGIKTYTNANGVTTVDYGDGTCDNIAIKTAADGSVTEIELGRKRHH</sequence>
<evidence type="ECO:0000313" key="2">
    <source>
        <dbReference type="Proteomes" id="UP001597011"/>
    </source>
</evidence>
<keyword evidence="2" id="KW-1185">Reference proteome</keyword>
<organism evidence="1 2">
    <name type="scientific">Mariniflexile aquimaris</name>
    <dbReference type="NCBI Taxonomy" id="881009"/>
    <lineage>
        <taxon>Bacteria</taxon>
        <taxon>Pseudomonadati</taxon>
        <taxon>Bacteroidota</taxon>
        <taxon>Flavobacteriia</taxon>
        <taxon>Flavobacteriales</taxon>
        <taxon>Flavobacteriaceae</taxon>
        <taxon>Mariniflexile</taxon>
    </lineage>
</organism>
<accession>A0ABW3BNW2</accession>
<dbReference type="RefSeq" id="WP_379938616.1">
    <property type="nucleotide sequence ID" value="NZ_JBHTIB010000002.1"/>
</dbReference>
<name>A0ABW3BNW2_9FLAO</name>
<reference evidence="2" key="1">
    <citation type="journal article" date="2019" name="Int. J. Syst. Evol. Microbiol.">
        <title>The Global Catalogue of Microorganisms (GCM) 10K type strain sequencing project: providing services to taxonomists for standard genome sequencing and annotation.</title>
        <authorList>
            <consortium name="The Broad Institute Genomics Platform"/>
            <consortium name="The Broad Institute Genome Sequencing Center for Infectious Disease"/>
            <person name="Wu L."/>
            <person name="Ma J."/>
        </authorList>
    </citation>
    <scope>NUCLEOTIDE SEQUENCE [LARGE SCALE GENOMIC DNA]</scope>
    <source>
        <strain evidence="2">CCUG 60529</strain>
    </source>
</reference>
<dbReference type="PROSITE" id="PS51257">
    <property type="entry name" value="PROKAR_LIPOPROTEIN"/>
    <property type="match status" value="1"/>
</dbReference>
<evidence type="ECO:0008006" key="3">
    <source>
        <dbReference type="Google" id="ProtNLM"/>
    </source>
</evidence>
<comment type="caution">
    <text evidence="1">The sequence shown here is derived from an EMBL/GenBank/DDBJ whole genome shotgun (WGS) entry which is preliminary data.</text>
</comment>